<feature type="region of interest" description="Disordered" evidence="1">
    <location>
        <begin position="34"/>
        <end position="105"/>
    </location>
</feature>
<protein>
    <submittedName>
        <fullName evidence="2">Uncharacterized protein</fullName>
    </submittedName>
</protein>
<accession>A0A5N4D166</accession>
<comment type="caution">
    <text evidence="2">The sequence shown here is derived from an EMBL/GenBank/DDBJ whole genome shotgun (WGS) entry which is preliminary data.</text>
</comment>
<sequence length="283" mass="30029">MISHGPRSGLRLPAAGGTETPKFTLCSQSCFADGETEKMTSVRVTATREQDPEGTRPSEPVGSSPPRRGPSALRPSPPPRFLRTPLPVSSEAPTPARPQPGQGGPSPAHLCSLLCVIMLPAPHLDPCSAASSSASSSTVSISLERSFQIIPSLNCSGIFNQRYFPPPQSFCCQHPRRPSVSSHTAGAASCWFPSDGKFAAGDASFNHRPTLRAAMAAPLLFATTSSLRASSSASIFNGTSEVASVVLCLLWTHHWPISALVFRKVVFSFSTQAHWIPQQEPGT</sequence>
<feature type="compositionally biased region" description="Basic and acidic residues" evidence="1">
    <location>
        <begin position="35"/>
        <end position="56"/>
    </location>
</feature>
<gene>
    <name evidence="2" type="ORF">Cadr_000019698</name>
</gene>
<dbReference type="AlphaFoldDB" id="A0A5N4D166"/>
<dbReference type="Proteomes" id="UP000299084">
    <property type="component" value="Unassembled WGS sequence"/>
</dbReference>
<proteinExistence type="predicted"/>
<feature type="region of interest" description="Disordered" evidence="1">
    <location>
        <begin position="1"/>
        <end position="22"/>
    </location>
</feature>
<reference evidence="2 3" key="1">
    <citation type="journal article" date="2019" name="Mol. Ecol. Resour.">
        <title>Improving Illumina assemblies with Hi-C and long reads: an example with the North African dromedary.</title>
        <authorList>
            <person name="Elbers J.P."/>
            <person name="Rogers M.F."/>
            <person name="Perelman P.L."/>
            <person name="Proskuryakova A.A."/>
            <person name="Serdyukova N.A."/>
            <person name="Johnson W.E."/>
            <person name="Horin P."/>
            <person name="Corander J."/>
            <person name="Murphy D."/>
            <person name="Burger P.A."/>
        </authorList>
    </citation>
    <scope>NUCLEOTIDE SEQUENCE [LARGE SCALE GENOMIC DNA]</scope>
    <source>
        <strain evidence="2">Drom800</strain>
        <tissue evidence="2">Blood</tissue>
    </source>
</reference>
<organism evidence="2 3">
    <name type="scientific">Camelus dromedarius</name>
    <name type="common">Dromedary</name>
    <name type="synonym">Arabian camel</name>
    <dbReference type="NCBI Taxonomy" id="9838"/>
    <lineage>
        <taxon>Eukaryota</taxon>
        <taxon>Metazoa</taxon>
        <taxon>Chordata</taxon>
        <taxon>Craniata</taxon>
        <taxon>Vertebrata</taxon>
        <taxon>Euteleostomi</taxon>
        <taxon>Mammalia</taxon>
        <taxon>Eutheria</taxon>
        <taxon>Laurasiatheria</taxon>
        <taxon>Artiodactyla</taxon>
        <taxon>Tylopoda</taxon>
        <taxon>Camelidae</taxon>
        <taxon>Camelus</taxon>
    </lineage>
</organism>
<dbReference type="EMBL" id="JWIN03000016">
    <property type="protein sequence ID" value="KAB1264838.1"/>
    <property type="molecule type" value="Genomic_DNA"/>
</dbReference>
<evidence type="ECO:0000313" key="3">
    <source>
        <dbReference type="Proteomes" id="UP000299084"/>
    </source>
</evidence>
<feature type="compositionally biased region" description="Low complexity" evidence="1">
    <location>
        <begin position="57"/>
        <end position="74"/>
    </location>
</feature>
<evidence type="ECO:0000256" key="1">
    <source>
        <dbReference type="SAM" id="MobiDB-lite"/>
    </source>
</evidence>
<keyword evidence="3" id="KW-1185">Reference proteome</keyword>
<name>A0A5N4D166_CAMDR</name>
<evidence type="ECO:0000313" key="2">
    <source>
        <dbReference type="EMBL" id="KAB1264838.1"/>
    </source>
</evidence>